<dbReference type="AlphaFoldDB" id="A0A4Y2MJ39"/>
<evidence type="ECO:0000313" key="2">
    <source>
        <dbReference type="Proteomes" id="UP000499080"/>
    </source>
</evidence>
<dbReference type="Proteomes" id="UP000499080">
    <property type="component" value="Unassembled WGS sequence"/>
</dbReference>
<sequence length="96" mass="10924">MVSMDTTLQWIEEPFITVDQEAKYMTPLEHLSKNIRNRTLDHGRQASSPVSLEIRFCPLPRGPQLPNPRNLVIIFFKPPDIAPFVVFQALISSSCS</sequence>
<accession>A0A4Y2MJ39</accession>
<evidence type="ECO:0000313" key="1">
    <source>
        <dbReference type="EMBL" id="GBN25777.1"/>
    </source>
</evidence>
<proteinExistence type="predicted"/>
<protein>
    <submittedName>
        <fullName evidence="1">Uncharacterized protein</fullName>
    </submittedName>
</protein>
<keyword evidence="2" id="KW-1185">Reference proteome</keyword>
<dbReference type="EMBL" id="BGPR01007287">
    <property type="protein sequence ID" value="GBN25777.1"/>
    <property type="molecule type" value="Genomic_DNA"/>
</dbReference>
<comment type="caution">
    <text evidence="1">The sequence shown here is derived from an EMBL/GenBank/DDBJ whole genome shotgun (WGS) entry which is preliminary data.</text>
</comment>
<organism evidence="1 2">
    <name type="scientific">Araneus ventricosus</name>
    <name type="common">Orbweaver spider</name>
    <name type="synonym">Epeira ventricosa</name>
    <dbReference type="NCBI Taxonomy" id="182803"/>
    <lineage>
        <taxon>Eukaryota</taxon>
        <taxon>Metazoa</taxon>
        <taxon>Ecdysozoa</taxon>
        <taxon>Arthropoda</taxon>
        <taxon>Chelicerata</taxon>
        <taxon>Arachnida</taxon>
        <taxon>Araneae</taxon>
        <taxon>Araneomorphae</taxon>
        <taxon>Entelegynae</taxon>
        <taxon>Araneoidea</taxon>
        <taxon>Araneidae</taxon>
        <taxon>Araneus</taxon>
    </lineage>
</organism>
<reference evidence="1 2" key="1">
    <citation type="journal article" date="2019" name="Sci. Rep.">
        <title>Orb-weaving spider Araneus ventricosus genome elucidates the spidroin gene catalogue.</title>
        <authorList>
            <person name="Kono N."/>
            <person name="Nakamura H."/>
            <person name="Ohtoshi R."/>
            <person name="Moran D.A.P."/>
            <person name="Shinohara A."/>
            <person name="Yoshida Y."/>
            <person name="Fujiwara M."/>
            <person name="Mori M."/>
            <person name="Tomita M."/>
            <person name="Arakawa K."/>
        </authorList>
    </citation>
    <scope>NUCLEOTIDE SEQUENCE [LARGE SCALE GENOMIC DNA]</scope>
</reference>
<name>A0A4Y2MJ39_ARAVE</name>
<gene>
    <name evidence="1" type="ORF">AVEN_178173_1</name>
</gene>